<feature type="compositionally biased region" description="Polar residues" evidence="1">
    <location>
        <begin position="114"/>
        <end position="132"/>
    </location>
</feature>
<feature type="compositionally biased region" description="Basic residues" evidence="1">
    <location>
        <begin position="1"/>
        <end position="12"/>
    </location>
</feature>
<dbReference type="AlphaFoldDB" id="A0A9P6NZA8"/>
<evidence type="ECO:0000313" key="3">
    <source>
        <dbReference type="Proteomes" id="UP000886653"/>
    </source>
</evidence>
<proteinExistence type="predicted"/>
<feature type="compositionally biased region" description="Polar residues" evidence="1">
    <location>
        <begin position="86"/>
        <end position="95"/>
    </location>
</feature>
<evidence type="ECO:0000256" key="1">
    <source>
        <dbReference type="SAM" id="MobiDB-lite"/>
    </source>
</evidence>
<comment type="caution">
    <text evidence="2">The sequence shown here is derived from an EMBL/GenBank/DDBJ whole genome shotgun (WGS) entry which is preliminary data.</text>
</comment>
<evidence type="ECO:0000313" key="2">
    <source>
        <dbReference type="EMBL" id="KAG0152221.1"/>
    </source>
</evidence>
<sequence length="195" mass="21360">MPKEKSLRHRPRPAPLQFSPKRASSSGLSTIMENYGDEVPLPDHNAISRENLATESLSVKKLLPSRSRQLEILPVKSAMKSPILSPPTNSDTLSPVISPPNSPTSPKAVHFSVPQPNSPTQDSHTLHYTHSPQDYDRSRIVVDRSLRLPPRAREDPEDEPNAEDPLSNPDAPPAPNHCSWQSFDALGSGSALDGF</sequence>
<dbReference type="Proteomes" id="UP000886653">
    <property type="component" value="Unassembled WGS sequence"/>
</dbReference>
<feature type="region of interest" description="Disordered" evidence="1">
    <location>
        <begin position="1"/>
        <end position="28"/>
    </location>
</feature>
<reference evidence="2" key="1">
    <citation type="submission" date="2013-11" db="EMBL/GenBank/DDBJ databases">
        <title>Genome sequence of the fusiform rust pathogen reveals effectors for host alternation and coevolution with pine.</title>
        <authorList>
            <consortium name="DOE Joint Genome Institute"/>
            <person name="Smith K."/>
            <person name="Pendleton A."/>
            <person name="Kubisiak T."/>
            <person name="Anderson C."/>
            <person name="Salamov A."/>
            <person name="Aerts A."/>
            <person name="Riley R."/>
            <person name="Clum A."/>
            <person name="Lindquist E."/>
            <person name="Ence D."/>
            <person name="Campbell M."/>
            <person name="Kronenberg Z."/>
            <person name="Feau N."/>
            <person name="Dhillon B."/>
            <person name="Hamelin R."/>
            <person name="Burleigh J."/>
            <person name="Smith J."/>
            <person name="Yandell M."/>
            <person name="Nelson C."/>
            <person name="Grigoriev I."/>
            <person name="Davis J."/>
        </authorList>
    </citation>
    <scope>NUCLEOTIDE SEQUENCE</scope>
    <source>
        <strain evidence="2">G11</strain>
    </source>
</reference>
<gene>
    <name evidence="2" type="ORF">CROQUDRAFT_712499</name>
</gene>
<keyword evidence="3" id="KW-1185">Reference proteome</keyword>
<feature type="compositionally biased region" description="Basic and acidic residues" evidence="1">
    <location>
        <begin position="133"/>
        <end position="154"/>
    </location>
</feature>
<dbReference type="EMBL" id="MU167209">
    <property type="protein sequence ID" value="KAG0152221.1"/>
    <property type="molecule type" value="Genomic_DNA"/>
</dbReference>
<organism evidence="2 3">
    <name type="scientific">Cronartium quercuum f. sp. fusiforme G11</name>
    <dbReference type="NCBI Taxonomy" id="708437"/>
    <lineage>
        <taxon>Eukaryota</taxon>
        <taxon>Fungi</taxon>
        <taxon>Dikarya</taxon>
        <taxon>Basidiomycota</taxon>
        <taxon>Pucciniomycotina</taxon>
        <taxon>Pucciniomycetes</taxon>
        <taxon>Pucciniales</taxon>
        <taxon>Coleosporiaceae</taxon>
        <taxon>Cronartium</taxon>
    </lineage>
</organism>
<accession>A0A9P6NZA8</accession>
<protein>
    <submittedName>
        <fullName evidence="2">Uncharacterized protein</fullName>
    </submittedName>
</protein>
<name>A0A9P6NZA8_9BASI</name>
<feature type="region of interest" description="Disordered" evidence="1">
    <location>
        <begin position="72"/>
        <end position="195"/>
    </location>
</feature>